<keyword evidence="2" id="KW-1185">Reference proteome</keyword>
<reference evidence="1 2" key="1">
    <citation type="submission" date="2019-03" db="EMBL/GenBank/DDBJ databases">
        <title>Genomic Encyclopedia of Type Strains, Phase III (KMG-III): the genomes of soil and plant-associated and newly described type strains.</title>
        <authorList>
            <person name="Whitman W."/>
        </authorList>
    </citation>
    <scope>NUCLEOTIDE SEQUENCE [LARGE SCALE GENOMIC DNA]</scope>
    <source>
        <strain evidence="1 2">CGMCC 1.12802</strain>
    </source>
</reference>
<proteinExistence type="predicted"/>
<gene>
    <name evidence="1" type="ORF">B0I22_0176</name>
</gene>
<comment type="caution">
    <text evidence="1">The sequence shown here is derived from an EMBL/GenBank/DDBJ whole genome shotgun (WGS) entry which is preliminary data.</text>
</comment>
<evidence type="ECO:0000313" key="2">
    <source>
        <dbReference type="Proteomes" id="UP000295313"/>
    </source>
</evidence>
<name>A0A4R8IGX7_9FLAO</name>
<protein>
    <submittedName>
        <fullName evidence="1">Uncharacterized protein</fullName>
    </submittedName>
</protein>
<dbReference type="EMBL" id="SOEO01000001">
    <property type="protein sequence ID" value="TDX86075.1"/>
    <property type="molecule type" value="Genomic_DNA"/>
</dbReference>
<accession>A0A4R8IGX7</accession>
<sequence length="368" mass="42356">MKKITFFLVVFSFLWSSAQNKKIVFSKELKYTFLDDKTKNQNVEIDIFGNASNELLLSSHIDQLPLNLFIDDLGVSTVSFTMNNQLENSVFSSIFSQMMYASPEQKKGDLEINKISGTETILGLPCQYYTVNFIDKTKEESMKICINETYPINTFTALTGVLKVFTKSNYSNGLKGLILKGGPNTDKFETEHFILKSIKDSDAYVYFNHKESMMKHQRKMDSLMMEQRKWEDDYAALDSTAVADSTAFAGDYPYIQEYVSTYKKENSVMANLSIDNPNSKNLLKGAPQYCSNLHKDFPVFEHKEVARHLKNYAGQVCDMYLTQSYDETVDEKGTMDEIRREVLYLLDVRDKLSKSDQKKLDKYLNQLD</sequence>
<dbReference type="AlphaFoldDB" id="A0A4R8IGX7"/>
<organism evidence="1 2">
    <name type="scientific">Epilithonimonas xixisoli</name>
    <dbReference type="NCBI Taxonomy" id="1476462"/>
    <lineage>
        <taxon>Bacteria</taxon>
        <taxon>Pseudomonadati</taxon>
        <taxon>Bacteroidota</taxon>
        <taxon>Flavobacteriia</taxon>
        <taxon>Flavobacteriales</taxon>
        <taxon>Weeksellaceae</taxon>
        <taxon>Chryseobacterium group</taxon>
        <taxon>Epilithonimonas</taxon>
    </lineage>
</organism>
<dbReference type="Proteomes" id="UP000295313">
    <property type="component" value="Unassembled WGS sequence"/>
</dbReference>
<evidence type="ECO:0000313" key="1">
    <source>
        <dbReference type="EMBL" id="TDX86075.1"/>
    </source>
</evidence>